<accession>A0ABD3U2Y8</accession>
<sequence>MVSLIIFNVNLHQINNNIISILFLVIHFVTPFVTPLTFNFTSFTPNDVNIIYERAYPSNNVIQLTTNQRDLSTTTKLSGNLTNFNTNFTFVINSLNQSRYGDGIAFFLAPNGSRIPENTTRGGSMGLTADSDPLNSTNNPFVAVEFDTFTNFFDPPNEHVGIDINSMRSVANVTWWSSVSIMEGRMVDVWISYDSQSNNLSVVFTGLVNRTYVRQRLSNVVDLRDHLPEYVTFGFSAATGSLSALHNIYSWSFSSNLELHGNGTNRGTITPDSNPRAISRNSRGEYASEVKIISRLRHRNLVQLLGWCHEKKELVLVYEFMPNGSLDYHLIRGKSSLDWGKRLKIAQGLASSLLYLHEEWEQCVIHRDIKSSNVMLDANFNAKLGDFGLARLVDHEKEAQTTILAGTLGYMAPECAITGKASKETDVFSYGVVALEIASGRRPINRKAKQSDVNLVEWIWSLYGMEKLLEAGDPQLGEDFNEEEMERLMIVGLWCAHPDSNLRPTIRQAILVLNCEAPLPILPSRMPVATYCTMPMVSSSNGDIVFGSSQTLSSVNTGNTESSKFTASSEASSPSASLLNSR</sequence>
<dbReference type="InterPro" id="IPR008271">
    <property type="entry name" value="Ser/Thr_kinase_AS"/>
</dbReference>
<comment type="caution">
    <text evidence="19">The sequence shown here is derived from an EMBL/GenBank/DDBJ whole genome shotgun (WGS) entry which is preliminary data.</text>
</comment>
<dbReference type="GO" id="GO:0005524">
    <property type="term" value="F:ATP binding"/>
    <property type="evidence" value="ECO:0007669"/>
    <property type="project" value="UniProtKB-KW"/>
</dbReference>
<evidence type="ECO:0000256" key="13">
    <source>
        <dbReference type="ARBA" id="ARBA00023136"/>
    </source>
</evidence>
<dbReference type="FunFam" id="3.30.200.20:FF:001220">
    <property type="entry name" value="ABL protein"/>
    <property type="match status" value="1"/>
</dbReference>
<keyword evidence="7 17" id="KW-0812">Transmembrane</keyword>
<comment type="similarity">
    <text evidence="2">In the N-terminal section; belongs to the leguminous lectin family.</text>
</comment>
<dbReference type="GO" id="GO:0005886">
    <property type="term" value="C:plasma membrane"/>
    <property type="evidence" value="ECO:0007669"/>
    <property type="project" value="UniProtKB-SubCell"/>
</dbReference>
<keyword evidence="6" id="KW-0723">Serine/threonine-protein kinase</keyword>
<dbReference type="SUPFAM" id="SSF49899">
    <property type="entry name" value="Concanavalin A-like lectins/glucanases"/>
    <property type="match status" value="1"/>
</dbReference>
<dbReference type="CDD" id="cd06899">
    <property type="entry name" value="lectin_legume_LecRK_Arcelin_ConA"/>
    <property type="match status" value="1"/>
</dbReference>
<evidence type="ECO:0000313" key="19">
    <source>
        <dbReference type="EMBL" id="KAL3843801.1"/>
    </source>
</evidence>
<evidence type="ECO:0000256" key="10">
    <source>
        <dbReference type="ARBA" id="ARBA00022741"/>
    </source>
</evidence>
<keyword evidence="10" id="KW-0547">Nucleotide-binding</keyword>
<evidence type="ECO:0000256" key="11">
    <source>
        <dbReference type="ARBA" id="ARBA00022840"/>
    </source>
</evidence>
<dbReference type="Pfam" id="PF00069">
    <property type="entry name" value="Pkinase"/>
    <property type="match status" value="1"/>
</dbReference>
<dbReference type="EC" id="2.7.11.1" evidence="4"/>
<dbReference type="EMBL" id="JBJXBP010000002">
    <property type="protein sequence ID" value="KAL3843801.1"/>
    <property type="molecule type" value="Genomic_DNA"/>
</dbReference>
<keyword evidence="14" id="KW-0675">Receptor</keyword>
<evidence type="ECO:0000256" key="5">
    <source>
        <dbReference type="ARBA" id="ARBA00022475"/>
    </source>
</evidence>
<keyword evidence="13 17" id="KW-0472">Membrane</keyword>
<evidence type="ECO:0000256" key="8">
    <source>
        <dbReference type="ARBA" id="ARBA00022729"/>
    </source>
</evidence>
<dbReference type="Gene3D" id="3.30.200.20">
    <property type="entry name" value="Phosphorylase Kinase, domain 1"/>
    <property type="match status" value="1"/>
</dbReference>
<evidence type="ECO:0000313" key="20">
    <source>
        <dbReference type="Proteomes" id="UP001634393"/>
    </source>
</evidence>
<dbReference type="InterPro" id="IPR000719">
    <property type="entry name" value="Prot_kinase_dom"/>
</dbReference>
<dbReference type="GO" id="GO:0002229">
    <property type="term" value="P:defense response to oomycetes"/>
    <property type="evidence" value="ECO:0007669"/>
    <property type="project" value="UniProtKB-ARBA"/>
</dbReference>
<reference evidence="19 20" key="1">
    <citation type="submission" date="2024-12" db="EMBL/GenBank/DDBJ databases">
        <title>The unique morphological basis and parallel evolutionary history of personate flowers in Penstemon.</title>
        <authorList>
            <person name="Depatie T.H."/>
            <person name="Wessinger C.A."/>
        </authorList>
    </citation>
    <scope>NUCLEOTIDE SEQUENCE [LARGE SCALE GENOMIC DNA]</scope>
    <source>
        <strain evidence="19">WTNN_2</strain>
        <tissue evidence="19">Leaf</tissue>
    </source>
</reference>
<feature type="transmembrane region" description="Helical" evidence="17">
    <location>
        <begin position="21"/>
        <end position="40"/>
    </location>
</feature>
<protein>
    <recommendedName>
        <fullName evidence="4">non-specific serine/threonine protein kinase</fullName>
        <ecNumber evidence="4">2.7.11.1</ecNumber>
    </recommendedName>
</protein>
<keyword evidence="6" id="KW-0808">Transferase</keyword>
<keyword evidence="12 17" id="KW-1133">Transmembrane helix</keyword>
<evidence type="ECO:0000256" key="16">
    <source>
        <dbReference type="SAM" id="MobiDB-lite"/>
    </source>
</evidence>
<gene>
    <name evidence="19" type="ORF">ACJIZ3_001204</name>
</gene>
<dbReference type="InterPro" id="IPR050528">
    <property type="entry name" value="L-type_Lectin-RKs"/>
</dbReference>
<evidence type="ECO:0000256" key="2">
    <source>
        <dbReference type="ARBA" id="ARBA00008536"/>
    </source>
</evidence>
<evidence type="ECO:0000256" key="9">
    <source>
        <dbReference type="ARBA" id="ARBA00022734"/>
    </source>
</evidence>
<dbReference type="PROSITE" id="PS00307">
    <property type="entry name" value="LECTIN_LEGUME_BETA"/>
    <property type="match status" value="1"/>
</dbReference>
<evidence type="ECO:0000256" key="12">
    <source>
        <dbReference type="ARBA" id="ARBA00022989"/>
    </source>
</evidence>
<dbReference type="InterPro" id="IPR011009">
    <property type="entry name" value="Kinase-like_dom_sf"/>
</dbReference>
<dbReference type="InterPro" id="IPR019825">
    <property type="entry name" value="Lectin_legB_Mn/Ca_BS"/>
</dbReference>
<feature type="compositionally biased region" description="Low complexity" evidence="16">
    <location>
        <begin position="562"/>
        <end position="582"/>
    </location>
</feature>
<dbReference type="Pfam" id="PF00139">
    <property type="entry name" value="Lectin_legB"/>
    <property type="match status" value="1"/>
</dbReference>
<evidence type="ECO:0000256" key="1">
    <source>
        <dbReference type="ARBA" id="ARBA00004251"/>
    </source>
</evidence>
<evidence type="ECO:0000256" key="17">
    <source>
        <dbReference type="SAM" id="Phobius"/>
    </source>
</evidence>
<comment type="similarity">
    <text evidence="3">In the C-terminal section; belongs to the protein kinase superfamily. Ser/Thr protein kinase family.</text>
</comment>
<evidence type="ECO:0000256" key="6">
    <source>
        <dbReference type="ARBA" id="ARBA00022527"/>
    </source>
</evidence>
<dbReference type="InterPro" id="IPR000985">
    <property type="entry name" value="Lectin_LegA_CS"/>
</dbReference>
<evidence type="ECO:0000256" key="14">
    <source>
        <dbReference type="ARBA" id="ARBA00023170"/>
    </source>
</evidence>
<dbReference type="GO" id="GO:0030246">
    <property type="term" value="F:carbohydrate binding"/>
    <property type="evidence" value="ECO:0007669"/>
    <property type="project" value="UniProtKB-KW"/>
</dbReference>
<keyword evidence="8" id="KW-0732">Signal</keyword>
<dbReference type="PANTHER" id="PTHR27007">
    <property type="match status" value="1"/>
</dbReference>
<dbReference type="InterPro" id="IPR001220">
    <property type="entry name" value="Legume_lectin_dom"/>
</dbReference>
<dbReference type="GO" id="GO:0004674">
    <property type="term" value="F:protein serine/threonine kinase activity"/>
    <property type="evidence" value="ECO:0007669"/>
    <property type="project" value="UniProtKB-KW"/>
</dbReference>
<evidence type="ECO:0000259" key="18">
    <source>
        <dbReference type="PROSITE" id="PS50011"/>
    </source>
</evidence>
<dbReference type="InterPro" id="IPR013320">
    <property type="entry name" value="ConA-like_dom_sf"/>
</dbReference>
<keyword evidence="6" id="KW-0418">Kinase</keyword>
<evidence type="ECO:0000256" key="4">
    <source>
        <dbReference type="ARBA" id="ARBA00012513"/>
    </source>
</evidence>
<dbReference type="Gene3D" id="2.60.120.200">
    <property type="match status" value="1"/>
</dbReference>
<dbReference type="AlphaFoldDB" id="A0ABD3U2Y8"/>
<dbReference type="PROSITE" id="PS50011">
    <property type="entry name" value="PROTEIN_KINASE_DOM"/>
    <property type="match status" value="1"/>
</dbReference>
<comment type="subcellular location">
    <subcellularLocation>
        <location evidence="1">Cell membrane</location>
        <topology evidence="1">Single-pass type I membrane protein</topology>
    </subcellularLocation>
</comment>
<organism evidence="19 20">
    <name type="scientific">Penstemon smallii</name>
    <dbReference type="NCBI Taxonomy" id="265156"/>
    <lineage>
        <taxon>Eukaryota</taxon>
        <taxon>Viridiplantae</taxon>
        <taxon>Streptophyta</taxon>
        <taxon>Embryophyta</taxon>
        <taxon>Tracheophyta</taxon>
        <taxon>Spermatophyta</taxon>
        <taxon>Magnoliopsida</taxon>
        <taxon>eudicotyledons</taxon>
        <taxon>Gunneridae</taxon>
        <taxon>Pentapetalae</taxon>
        <taxon>asterids</taxon>
        <taxon>lamiids</taxon>
        <taxon>Lamiales</taxon>
        <taxon>Plantaginaceae</taxon>
        <taxon>Cheloneae</taxon>
        <taxon>Penstemon</taxon>
    </lineage>
</organism>
<keyword evidence="20" id="KW-1185">Reference proteome</keyword>
<dbReference type="Gene3D" id="1.10.510.10">
    <property type="entry name" value="Transferase(Phosphotransferase) domain 1"/>
    <property type="match status" value="1"/>
</dbReference>
<dbReference type="FunFam" id="1.10.510.10:FF:000240">
    <property type="entry name" value="Lectin-domain containing receptor kinase A4.3"/>
    <property type="match status" value="1"/>
</dbReference>
<feature type="region of interest" description="Disordered" evidence="16">
    <location>
        <begin position="555"/>
        <end position="582"/>
    </location>
</feature>
<keyword evidence="11" id="KW-0067">ATP-binding</keyword>
<keyword evidence="9" id="KW-0430">Lectin</keyword>
<evidence type="ECO:0000256" key="15">
    <source>
        <dbReference type="ARBA" id="ARBA00023180"/>
    </source>
</evidence>
<dbReference type="Proteomes" id="UP001634393">
    <property type="component" value="Unassembled WGS sequence"/>
</dbReference>
<dbReference type="SMART" id="SM00220">
    <property type="entry name" value="S_TKc"/>
    <property type="match status" value="1"/>
</dbReference>
<evidence type="ECO:0000256" key="7">
    <source>
        <dbReference type="ARBA" id="ARBA00022692"/>
    </source>
</evidence>
<keyword evidence="15" id="KW-0325">Glycoprotein</keyword>
<proteinExistence type="inferred from homology"/>
<dbReference type="PROSITE" id="PS00108">
    <property type="entry name" value="PROTEIN_KINASE_ST"/>
    <property type="match status" value="1"/>
</dbReference>
<evidence type="ECO:0000256" key="3">
    <source>
        <dbReference type="ARBA" id="ARBA00010217"/>
    </source>
</evidence>
<feature type="domain" description="Protein kinase" evidence="18">
    <location>
        <begin position="197"/>
        <end position="522"/>
    </location>
</feature>
<dbReference type="PROSITE" id="PS00308">
    <property type="entry name" value="LECTIN_LEGUME_ALPHA"/>
    <property type="match status" value="1"/>
</dbReference>
<keyword evidence="5" id="KW-1003">Cell membrane</keyword>
<dbReference type="SUPFAM" id="SSF56112">
    <property type="entry name" value="Protein kinase-like (PK-like)"/>
    <property type="match status" value="1"/>
</dbReference>
<name>A0ABD3U2Y8_9LAMI</name>